<proteinExistence type="predicted"/>
<reference evidence="2" key="1">
    <citation type="submission" date="2022-11" db="UniProtKB">
        <authorList>
            <consortium name="WormBaseParasite"/>
        </authorList>
    </citation>
    <scope>IDENTIFICATION</scope>
</reference>
<name>A0AC34QS49_9BILA</name>
<protein>
    <submittedName>
        <fullName evidence="2">Calcium/calmodulin-dependent protein kinase II association-domain domain-containing protein</fullName>
    </submittedName>
</protein>
<evidence type="ECO:0000313" key="1">
    <source>
        <dbReference type="Proteomes" id="UP000887576"/>
    </source>
</evidence>
<dbReference type="WBParaSite" id="JU765_v2.g18978.t1">
    <property type="protein sequence ID" value="JU765_v2.g18978.t1"/>
    <property type="gene ID" value="JU765_v2.g18978"/>
</dbReference>
<dbReference type="Proteomes" id="UP000887576">
    <property type="component" value="Unplaced"/>
</dbReference>
<evidence type="ECO:0000313" key="2">
    <source>
        <dbReference type="WBParaSite" id="JU765_v2.g18978.t1"/>
    </source>
</evidence>
<sequence length="194" mass="21581">MSKTPFIVTGNHSPTPVAMALPSSTGIATTTHHLPPTSSSPTKKGDLARSQKQEIVRVTQQLQDAIACKDYDTYSRLCDASMTCFEPEAQGNLVEDLDFHKFYFDNATAMNSTSPRKPQIHTTVLNPNVHLMGEEGACIAYVRLIQYIDKNGEAHTKQSQETRVWQKRNGRGWVCVHVHRSGDPSWTITAAMDH</sequence>
<organism evidence="1 2">
    <name type="scientific">Panagrolaimus sp. JU765</name>
    <dbReference type="NCBI Taxonomy" id="591449"/>
    <lineage>
        <taxon>Eukaryota</taxon>
        <taxon>Metazoa</taxon>
        <taxon>Ecdysozoa</taxon>
        <taxon>Nematoda</taxon>
        <taxon>Chromadorea</taxon>
        <taxon>Rhabditida</taxon>
        <taxon>Tylenchina</taxon>
        <taxon>Panagrolaimomorpha</taxon>
        <taxon>Panagrolaimoidea</taxon>
        <taxon>Panagrolaimidae</taxon>
        <taxon>Panagrolaimus</taxon>
    </lineage>
</organism>
<accession>A0AC34QS49</accession>